<keyword evidence="2" id="KW-1185">Reference proteome</keyword>
<evidence type="ECO:0000313" key="2">
    <source>
        <dbReference type="Proteomes" id="UP000717585"/>
    </source>
</evidence>
<gene>
    <name evidence="1" type="ORF">J8273_6900</name>
</gene>
<dbReference type="EMBL" id="JAHDYR010000049">
    <property type="protein sequence ID" value="KAG9391832.1"/>
    <property type="molecule type" value="Genomic_DNA"/>
</dbReference>
<comment type="caution">
    <text evidence="1">The sequence shown here is derived from an EMBL/GenBank/DDBJ whole genome shotgun (WGS) entry which is preliminary data.</text>
</comment>
<name>A0A8J6B2X4_9EUKA</name>
<sequence>MAKFTDENGIKNALKEAFIIAETLTAAIPGDIPTLLQCCFKTLFNDTIRDDPSTKMRITTDVTPSMESVNYLVQILDSISLSRKGFFRPKKSPKAQAYLDVARSILIDGPEMSMNIDLSNCGQLPDRVYTLLQGTVWAILMQAQASPDITAPGQLRPRGEPDSRGLWFLCKKFFFTLQVAEKEGEVSYFGENRSLYRLYACRLYELTLAMDATPRFVRLRDLPPVVRAFGLNCGTALFITPKGVYGRAPAGNILFGEEFRSDQLGLLWPTCTTVTRARFSLCPAVSVYEAGLPAWRKDRLATLVHVDPGLALIATPVGIVAAGFRSYFFTGKASVGWSMEERLRFTPAVLPRDFVPDSWIIHDTIAILRHGARTLITGDNAVGELGLGHTDAVYCPVEHSLEIDDVIPCTMFNLFLSGDQVLFAGTPPKVLGGLLPCLISEDVDCLLPIPLMFPRPLKGLACTSTFLVTVFEGDTRVVFSQGGLDLVNFAQSETCTEYNFPYEVSAATVPQGRTLSHETLVFLRACSGEWFEVDMSNSAKSPTPRPAVPNSAAKVLLVKSVDVAASVDPTPLE</sequence>
<accession>A0A8J6B2X4</accession>
<proteinExistence type="predicted"/>
<organism evidence="1 2">
    <name type="scientific">Carpediemonas membranifera</name>
    <dbReference type="NCBI Taxonomy" id="201153"/>
    <lineage>
        <taxon>Eukaryota</taxon>
        <taxon>Metamonada</taxon>
        <taxon>Carpediemonas-like organisms</taxon>
        <taxon>Carpediemonas</taxon>
    </lineage>
</organism>
<dbReference type="AlphaFoldDB" id="A0A8J6B2X4"/>
<reference evidence="1" key="1">
    <citation type="submission" date="2021-05" db="EMBL/GenBank/DDBJ databases">
        <title>A free-living protist that lacks canonical eukaryotic 1 DNA replication and segregation systems.</title>
        <authorList>
            <person name="Salas-Leiva D.E."/>
            <person name="Tromer E.C."/>
            <person name="Curtis B.A."/>
            <person name="Jerlstrom-Hultqvist J."/>
            <person name="Kolisko M."/>
            <person name="Yi Z."/>
            <person name="Salas-Leiva J.S."/>
            <person name="Gallot-Lavallee L."/>
            <person name="Kops G.J.P.L."/>
            <person name="Archibald J.M."/>
            <person name="Simpson A.G.B."/>
            <person name="Roger A.J."/>
        </authorList>
    </citation>
    <scope>NUCLEOTIDE SEQUENCE</scope>
    <source>
        <strain evidence="1">BICM</strain>
    </source>
</reference>
<dbReference type="Proteomes" id="UP000717585">
    <property type="component" value="Unassembled WGS sequence"/>
</dbReference>
<evidence type="ECO:0000313" key="1">
    <source>
        <dbReference type="EMBL" id="KAG9391832.1"/>
    </source>
</evidence>
<protein>
    <submittedName>
        <fullName evidence="1">Uncharacterized protein</fullName>
    </submittedName>
</protein>